<evidence type="ECO:0008006" key="5">
    <source>
        <dbReference type="Google" id="ProtNLM"/>
    </source>
</evidence>
<organism evidence="3 4">
    <name type="scientific">Streptomyces tirandamycinicus</name>
    <dbReference type="NCBI Taxonomy" id="2174846"/>
    <lineage>
        <taxon>Bacteria</taxon>
        <taxon>Bacillati</taxon>
        <taxon>Actinomycetota</taxon>
        <taxon>Actinomycetes</taxon>
        <taxon>Kitasatosporales</taxon>
        <taxon>Streptomycetaceae</taxon>
        <taxon>Streptomyces</taxon>
    </lineage>
</organism>
<keyword evidence="2" id="KW-0472">Membrane</keyword>
<feature type="transmembrane region" description="Helical" evidence="2">
    <location>
        <begin position="210"/>
        <end position="227"/>
    </location>
</feature>
<feature type="compositionally biased region" description="Low complexity" evidence="1">
    <location>
        <begin position="391"/>
        <end position="435"/>
    </location>
</feature>
<sequence>MGWCDFWEENLEELPGFGTPIACQAKDAAKEEIAEAAASAWEEIVHSFQEGAVWMVKELALGWLRADSPTLAQDSGTVAFLFSSTLAITQWLAVLSLLVAAGHMAWTRRAEPAREAAAAILRLIVATSAAVAVVNLLAKAGDAFSVWIVNRSLGCPGAEATDACVKAFSSKLLDMTALNDVDQLAVSLVVAILLLLSGLVQLISVIVRQAMLFILVGTLPLAAAASGTEQGRAWWKKSVGWILAFLAFKPTAAIAYAAAFSQFSTGDKKDLLSQLYGVTLLILTGLTLPALMRFIAPVVDQGGLGGEGKSTSSMAARVATGAIALKTGGAAMAGRGAAASGAARAGGGAGGASGSGAAGAGGGGRPGGGRPGGAPSGGGSGGGSGSGGGAAPASAPAPTSSGQGAAGAVPRQTSAPSTSGGSSRSAGAPSGAKPGPRGGGSPPASAASRGPGGSGRPSPAGSAPPHPSARTPKNGGGPRGSK</sequence>
<dbReference type="Proteomes" id="UP000244900">
    <property type="component" value="Chromosome"/>
</dbReference>
<dbReference type="KEGG" id="stir:DDW44_22590"/>
<keyword evidence="4" id="KW-1185">Reference proteome</keyword>
<feature type="transmembrane region" description="Helical" evidence="2">
    <location>
        <begin position="119"/>
        <end position="138"/>
    </location>
</feature>
<reference evidence="3 4" key="1">
    <citation type="submission" date="2018-05" db="EMBL/GenBank/DDBJ databases">
        <title>Complete genome sequence of sponge-derived Streptomyces sp. HNM0039.</title>
        <authorList>
            <person name="Huang X."/>
            <person name="Zhou S."/>
        </authorList>
    </citation>
    <scope>NUCLEOTIDE SEQUENCE [LARGE SCALE GENOMIC DNA]</scope>
    <source>
        <strain evidence="3 4">HNM0039</strain>
    </source>
</reference>
<keyword evidence="2" id="KW-1133">Transmembrane helix</keyword>
<name>A0A2S1SYF3_9ACTN</name>
<keyword evidence="2" id="KW-0812">Transmembrane</keyword>
<feature type="transmembrane region" description="Helical" evidence="2">
    <location>
        <begin position="271"/>
        <end position="292"/>
    </location>
</feature>
<feature type="transmembrane region" description="Helical" evidence="2">
    <location>
        <begin position="184"/>
        <end position="203"/>
    </location>
</feature>
<dbReference type="RefSeq" id="WP_108907532.1">
    <property type="nucleotide sequence ID" value="NZ_CP029188.1"/>
</dbReference>
<proteinExistence type="predicted"/>
<protein>
    <recommendedName>
        <fullName evidence="5">TrbL/VirB6 plasmid conjugal transfer protein</fullName>
    </recommendedName>
</protein>
<evidence type="ECO:0000313" key="3">
    <source>
        <dbReference type="EMBL" id="AWI31257.1"/>
    </source>
</evidence>
<feature type="region of interest" description="Disordered" evidence="1">
    <location>
        <begin position="342"/>
        <end position="482"/>
    </location>
</feature>
<feature type="transmembrane region" description="Helical" evidence="2">
    <location>
        <begin position="78"/>
        <end position="99"/>
    </location>
</feature>
<evidence type="ECO:0000256" key="1">
    <source>
        <dbReference type="SAM" id="MobiDB-lite"/>
    </source>
</evidence>
<dbReference type="EMBL" id="CP029188">
    <property type="protein sequence ID" value="AWI31257.1"/>
    <property type="molecule type" value="Genomic_DNA"/>
</dbReference>
<gene>
    <name evidence="3" type="ORF">DDW44_22590</name>
</gene>
<feature type="transmembrane region" description="Helical" evidence="2">
    <location>
        <begin position="239"/>
        <end position="259"/>
    </location>
</feature>
<evidence type="ECO:0000256" key="2">
    <source>
        <dbReference type="SAM" id="Phobius"/>
    </source>
</evidence>
<feature type="compositionally biased region" description="Gly residues" evidence="1">
    <location>
        <begin position="344"/>
        <end position="390"/>
    </location>
</feature>
<evidence type="ECO:0000313" key="4">
    <source>
        <dbReference type="Proteomes" id="UP000244900"/>
    </source>
</evidence>
<accession>A0A2S1SYF3</accession>
<dbReference type="AlphaFoldDB" id="A0A2S1SYF3"/>